<reference evidence="2 3" key="1">
    <citation type="submission" date="2021-06" db="EMBL/GenBank/DDBJ databases">
        <authorList>
            <person name="Sun Q."/>
            <person name="Li D."/>
        </authorList>
    </citation>
    <scope>NUCLEOTIDE SEQUENCE [LARGE SCALE GENOMIC DNA]</scope>
    <source>
        <strain evidence="2 3">MSJ-1</strain>
    </source>
</reference>
<sequence length="166" mass="18816">MRHIKKYLFITIVSLVLISNVFAAEPVTSSYEDNLSSNNQNLFEMIYNDPNKSEITPYASFYGNAGYTTLDFMESNGSIQWAVKPKTTTSYTFYGYFSVYTNSTGFYRGGYSVIKKGKGTVSDFLGLGRFNLRRGVSYKIRLTGYAEDITGKKYYVNPNVEISFVL</sequence>
<evidence type="ECO:0000313" key="3">
    <source>
        <dbReference type="Proteomes" id="UP000783742"/>
    </source>
</evidence>
<dbReference type="EMBL" id="JAHLQO010000001">
    <property type="protein sequence ID" value="MBU5668546.1"/>
    <property type="molecule type" value="Genomic_DNA"/>
</dbReference>
<dbReference type="RefSeq" id="WP_216548335.1">
    <property type="nucleotide sequence ID" value="NZ_JAHLQO010000001.1"/>
</dbReference>
<dbReference type="Proteomes" id="UP000783742">
    <property type="component" value="Unassembled WGS sequence"/>
</dbReference>
<evidence type="ECO:0000256" key="1">
    <source>
        <dbReference type="SAM" id="SignalP"/>
    </source>
</evidence>
<keyword evidence="3" id="KW-1185">Reference proteome</keyword>
<feature type="signal peptide" evidence="1">
    <location>
        <begin position="1"/>
        <end position="23"/>
    </location>
</feature>
<gene>
    <name evidence="2" type="ORF">KQI68_01695</name>
</gene>
<organism evidence="2 3">
    <name type="scientific">Peptoniphilus ovalis</name>
    <dbReference type="NCBI Taxonomy" id="2841503"/>
    <lineage>
        <taxon>Bacteria</taxon>
        <taxon>Bacillati</taxon>
        <taxon>Bacillota</taxon>
        <taxon>Tissierellia</taxon>
        <taxon>Tissierellales</taxon>
        <taxon>Peptoniphilaceae</taxon>
        <taxon>Peptoniphilus</taxon>
    </lineage>
</organism>
<protein>
    <submittedName>
        <fullName evidence="2">Uncharacterized protein</fullName>
    </submittedName>
</protein>
<accession>A0ABS6FF19</accession>
<proteinExistence type="predicted"/>
<evidence type="ECO:0000313" key="2">
    <source>
        <dbReference type="EMBL" id="MBU5668546.1"/>
    </source>
</evidence>
<keyword evidence="1" id="KW-0732">Signal</keyword>
<feature type="chain" id="PRO_5045049818" evidence="1">
    <location>
        <begin position="24"/>
        <end position="166"/>
    </location>
</feature>
<comment type="caution">
    <text evidence="2">The sequence shown here is derived from an EMBL/GenBank/DDBJ whole genome shotgun (WGS) entry which is preliminary data.</text>
</comment>
<name>A0ABS6FF19_9FIRM</name>